<comment type="subcellular location">
    <subcellularLocation>
        <location evidence="1 14">Cytoplasm</location>
    </subcellularLocation>
</comment>
<dbReference type="InterPro" id="IPR038385">
    <property type="entry name" value="Sua5/YwlC_C"/>
</dbReference>
<evidence type="ECO:0000256" key="5">
    <source>
        <dbReference type="ARBA" id="ARBA00022490"/>
    </source>
</evidence>
<evidence type="ECO:0000256" key="14">
    <source>
        <dbReference type="PIRNR" id="PIRNR004930"/>
    </source>
</evidence>
<evidence type="ECO:0000313" key="18">
    <source>
        <dbReference type="Proteomes" id="UP000241769"/>
    </source>
</evidence>
<dbReference type="InterPro" id="IPR005145">
    <property type="entry name" value="Sua5_C"/>
</dbReference>
<feature type="binding site" evidence="15">
    <location>
        <position position="167"/>
    </location>
    <ligand>
        <name>ATP</name>
        <dbReference type="ChEBI" id="CHEBI:30616"/>
    </ligand>
</feature>
<dbReference type="InterPro" id="IPR006070">
    <property type="entry name" value="Sua5-like_dom"/>
</dbReference>
<evidence type="ECO:0000313" key="17">
    <source>
        <dbReference type="EMBL" id="PRP88790.1"/>
    </source>
</evidence>
<dbReference type="STRING" id="1890364.A0A2P6NXV2"/>
<keyword evidence="10 14" id="KW-0067">ATP-binding</keyword>
<evidence type="ECO:0000256" key="3">
    <source>
        <dbReference type="ARBA" id="ARBA00012584"/>
    </source>
</evidence>
<name>A0A2P6NXV2_9EUKA</name>
<dbReference type="GO" id="GO:0000049">
    <property type="term" value="F:tRNA binding"/>
    <property type="evidence" value="ECO:0007669"/>
    <property type="project" value="TreeGrafter"/>
</dbReference>
<dbReference type="GO" id="GO:0006450">
    <property type="term" value="P:regulation of translational fidelity"/>
    <property type="evidence" value="ECO:0007669"/>
    <property type="project" value="TreeGrafter"/>
</dbReference>
<dbReference type="Proteomes" id="UP000241769">
    <property type="component" value="Unassembled WGS sequence"/>
</dbReference>
<evidence type="ECO:0000256" key="11">
    <source>
        <dbReference type="ARBA" id="ARBA00029774"/>
    </source>
</evidence>
<dbReference type="FunFam" id="3.90.870.10:FF:000008">
    <property type="entry name" value="Threonylcarbamoyl-AMP synthase"/>
    <property type="match status" value="1"/>
</dbReference>
<evidence type="ECO:0000256" key="7">
    <source>
        <dbReference type="ARBA" id="ARBA00022694"/>
    </source>
</evidence>
<keyword evidence="9 14" id="KW-0547">Nucleotide-binding</keyword>
<dbReference type="Pfam" id="PF03481">
    <property type="entry name" value="Sua5_C"/>
    <property type="match status" value="1"/>
</dbReference>
<evidence type="ECO:0000259" key="16">
    <source>
        <dbReference type="PROSITE" id="PS51163"/>
    </source>
</evidence>
<keyword evidence="8 14" id="KW-0548">Nucleotidyltransferase</keyword>
<dbReference type="GO" id="GO:0005524">
    <property type="term" value="F:ATP binding"/>
    <property type="evidence" value="ECO:0007669"/>
    <property type="project" value="UniProtKB-UniRule"/>
</dbReference>
<dbReference type="Pfam" id="PF01300">
    <property type="entry name" value="Sua5_yciO_yrdC"/>
    <property type="match status" value="1"/>
</dbReference>
<dbReference type="GO" id="GO:0008033">
    <property type="term" value="P:tRNA processing"/>
    <property type="evidence" value="ECO:0007669"/>
    <property type="project" value="UniProtKB-KW"/>
</dbReference>
<feature type="binding site" evidence="15">
    <location>
        <position position="86"/>
    </location>
    <ligand>
        <name>L-threonine</name>
        <dbReference type="ChEBI" id="CHEBI:57926"/>
    </ligand>
</feature>
<gene>
    <name evidence="17" type="ORF">PROFUN_00258</name>
</gene>
<feature type="binding site" evidence="15">
    <location>
        <position position="77"/>
    </location>
    <ligand>
        <name>ATP</name>
        <dbReference type="ChEBI" id="CHEBI:30616"/>
    </ligand>
</feature>
<dbReference type="EC" id="2.7.7.87" evidence="3 14"/>
<evidence type="ECO:0000256" key="12">
    <source>
        <dbReference type="ARBA" id="ARBA00048366"/>
    </source>
</evidence>
<feature type="binding site" evidence="15">
    <location>
        <position position="141"/>
    </location>
    <ligand>
        <name>ATP</name>
        <dbReference type="ChEBI" id="CHEBI:30616"/>
    </ligand>
</feature>
<dbReference type="InterPro" id="IPR017945">
    <property type="entry name" value="DHBP_synth_RibB-like_a/b_dom"/>
</dbReference>
<feature type="binding site" evidence="15">
    <location>
        <position position="261"/>
    </location>
    <ligand>
        <name>ATP</name>
        <dbReference type="ChEBI" id="CHEBI:30616"/>
    </ligand>
</feature>
<dbReference type="PIRSF" id="PIRSF004930">
    <property type="entry name" value="Tln_factor_SUA5"/>
    <property type="match status" value="1"/>
</dbReference>
<keyword evidence="18" id="KW-1185">Reference proteome</keyword>
<feature type="binding site" evidence="15">
    <location>
        <position position="165"/>
    </location>
    <ligand>
        <name>L-threonine</name>
        <dbReference type="ChEBI" id="CHEBI:57926"/>
    </ligand>
</feature>
<evidence type="ECO:0000256" key="15">
    <source>
        <dbReference type="PIRSR" id="PIRSR004930-1"/>
    </source>
</evidence>
<proteinExistence type="inferred from homology"/>
<evidence type="ECO:0000256" key="13">
    <source>
        <dbReference type="ARBA" id="ARBA00056339"/>
    </source>
</evidence>
<comment type="catalytic activity">
    <reaction evidence="12 14">
        <text>L-threonine + hydrogencarbonate + ATP = L-threonylcarbamoyladenylate + diphosphate + H2O</text>
        <dbReference type="Rhea" id="RHEA:36407"/>
        <dbReference type="ChEBI" id="CHEBI:15377"/>
        <dbReference type="ChEBI" id="CHEBI:17544"/>
        <dbReference type="ChEBI" id="CHEBI:30616"/>
        <dbReference type="ChEBI" id="CHEBI:33019"/>
        <dbReference type="ChEBI" id="CHEBI:57926"/>
        <dbReference type="ChEBI" id="CHEBI:73682"/>
        <dbReference type="EC" id="2.7.7.87"/>
    </reaction>
</comment>
<dbReference type="GO" id="GO:0005737">
    <property type="term" value="C:cytoplasm"/>
    <property type="evidence" value="ECO:0007669"/>
    <property type="project" value="UniProtKB-SubCell"/>
</dbReference>
<dbReference type="InParanoid" id="A0A2P6NXV2"/>
<dbReference type="OrthoDB" id="412787at2759"/>
<protein>
    <recommendedName>
        <fullName evidence="4 14">Threonylcarbamoyl-AMP synthase</fullName>
        <shortName evidence="14">TC-AMP synthase</shortName>
        <ecNumber evidence="3 14">2.7.7.87</ecNumber>
    </recommendedName>
    <alternativeName>
        <fullName evidence="11 14">L-threonylcarbamoyladenylate synthase</fullName>
    </alternativeName>
</protein>
<comment type="caution">
    <text evidence="17">The sequence shown here is derived from an EMBL/GenBank/DDBJ whole genome shotgun (WGS) entry which is preliminary data.</text>
</comment>
<feature type="binding site" evidence="15">
    <location>
        <position position="81"/>
    </location>
    <ligand>
        <name>ATP</name>
        <dbReference type="ChEBI" id="CHEBI:30616"/>
    </ligand>
</feature>
<dbReference type="PANTHER" id="PTHR17490">
    <property type="entry name" value="SUA5"/>
    <property type="match status" value="1"/>
</dbReference>
<keyword evidence="6 14" id="KW-0808">Transferase</keyword>
<dbReference type="Gene3D" id="3.90.870.10">
    <property type="entry name" value="DHBP synthase"/>
    <property type="match status" value="1"/>
</dbReference>
<dbReference type="GO" id="GO:0003725">
    <property type="term" value="F:double-stranded RNA binding"/>
    <property type="evidence" value="ECO:0007669"/>
    <property type="project" value="UniProtKB-UniRule"/>
</dbReference>
<keyword evidence="7 14" id="KW-0819">tRNA processing</keyword>
<evidence type="ECO:0000256" key="4">
    <source>
        <dbReference type="ARBA" id="ARBA00015492"/>
    </source>
</evidence>
<accession>A0A2P6NXV2</accession>
<evidence type="ECO:0000256" key="1">
    <source>
        <dbReference type="ARBA" id="ARBA00004496"/>
    </source>
</evidence>
<keyword evidence="5 14" id="KW-0963">Cytoplasm</keyword>
<dbReference type="PANTHER" id="PTHR17490:SF16">
    <property type="entry name" value="THREONYLCARBAMOYL-AMP SYNTHASE"/>
    <property type="match status" value="1"/>
</dbReference>
<dbReference type="NCBIfam" id="TIGR00057">
    <property type="entry name" value="L-threonylcarbamoyladenylate synthase"/>
    <property type="match status" value="1"/>
</dbReference>
<dbReference type="PROSITE" id="PS51163">
    <property type="entry name" value="YRDC"/>
    <property type="match status" value="1"/>
</dbReference>
<evidence type="ECO:0000256" key="2">
    <source>
        <dbReference type="ARBA" id="ARBA00007663"/>
    </source>
</evidence>
<dbReference type="Gene3D" id="3.40.50.11030">
    <property type="entry name" value="Threonylcarbamoyl-AMP synthase, C-terminal domain"/>
    <property type="match status" value="1"/>
</dbReference>
<organism evidence="17 18">
    <name type="scientific">Planoprotostelium fungivorum</name>
    <dbReference type="NCBI Taxonomy" id="1890364"/>
    <lineage>
        <taxon>Eukaryota</taxon>
        <taxon>Amoebozoa</taxon>
        <taxon>Evosea</taxon>
        <taxon>Variosea</taxon>
        <taxon>Cavosteliida</taxon>
        <taxon>Cavosteliaceae</taxon>
        <taxon>Planoprotostelium</taxon>
    </lineage>
</organism>
<dbReference type="InterPro" id="IPR050156">
    <property type="entry name" value="TC-AMP_synthase_SUA5"/>
</dbReference>
<evidence type="ECO:0000256" key="10">
    <source>
        <dbReference type="ARBA" id="ARBA00022840"/>
    </source>
</evidence>
<evidence type="ECO:0000256" key="6">
    <source>
        <dbReference type="ARBA" id="ARBA00022679"/>
    </source>
</evidence>
<evidence type="ECO:0000256" key="8">
    <source>
        <dbReference type="ARBA" id="ARBA00022695"/>
    </source>
</evidence>
<dbReference type="GO" id="GO:0061710">
    <property type="term" value="F:L-threonylcarbamoyladenylate synthase"/>
    <property type="evidence" value="ECO:0007669"/>
    <property type="project" value="UniProtKB-EC"/>
</dbReference>
<feature type="binding site" evidence="15">
    <location>
        <position position="219"/>
    </location>
    <ligand>
        <name>ATP</name>
        <dbReference type="ChEBI" id="CHEBI:30616"/>
    </ligand>
</feature>
<feature type="binding site" evidence="15">
    <location>
        <position position="54"/>
    </location>
    <ligand>
        <name>L-threonine</name>
        <dbReference type="ChEBI" id="CHEBI:57926"/>
    </ligand>
</feature>
<feature type="binding site" evidence="15">
    <location>
        <position position="175"/>
    </location>
    <ligand>
        <name>ATP</name>
        <dbReference type="ChEBI" id="CHEBI:30616"/>
    </ligand>
</feature>
<dbReference type="EMBL" id="MDYQ01000007">
    <property type="protein sequence ID" value="PRP88790.1"/>
    <property type="molecule type" value="Genomic_DNA"/>
</dbReference>
<feature type="binding site" evidence="15">
    <location>
        <position position="205"/>
    </location>
    <ligand>
        <name>L-threonine</name>
        <dbReference type="ChEBI" id="CHEBI:57926"/>
    </ligand>
</feature>
<dbReference type="SUPFAM" id="SSF55821">
    <property type="entry name" value="YrdC/RibB"/>
    <property type="match status" value="1"/>
</dbReference>
<sequence>MRLTSQCLHQFSRKISNTKHMSRTTIRLTDDLTAMGPAIDLLRNGEVVAFPTETVYGLGANALNSSAVQKIFTAKGRPSDNPLIVHISSLNMLKDLVAEEAFPRPGTTIHKLCEELWPGAITFLFPKSDRVPDNVTAGQPTVAVRMPSHPIAKYLIETAGVPVAAPSANVSGRPSPTKAEHVLQDLDGIIPCVIDGGNTNYGLESTVLDINRDPPLILRPGGVTFEQLKKLIPNVQVYERSVHGSQMAEKPATPGLKYRHYSPNALVLLFEYNSDPTVTSLKEKMKKRVEELKREGKRIGIIHVHSGVKMDEEWMGDQVIVYPLGDESRPDVVAQGIFSALRSLDDKKVDCIMVEGISEENEGMAVMNRVRKAAAETIQ</sequence>
<dbReference type="InterPro" id="IPR010923">
    <property type="entry name" value="T(6)A37_SUA5"/>
</dbReference>
<dbReference type="AlphaFoldDB" id="A0A2P6NXV2"/>
<evidence type="ECO:0000256" key="9">
    <source>
        <dbReference type="ARBA" id="ARBA00022741"/>
    </source>
</evidence>
<dbReference type="FunCoup" id="A0A2P6NXV2">
    <property type="interactions" value="126"/>
</dbReference>
<reference evidence="17 18" key="1">
    <citation type="journal article" date="2018" name="Genome Biol. Evol.">
        <title>Multiple Roots of Fruiting Body Formation in Amoebozoa.</title>
        <authorList>
            <person name="Hillmann F."/>
            <person name="Forbes G."/>
            <person name="Novohradska S."/>
            <person name="Ferling I."/>
            <person name="Riege K."/>
            <person name="Groth M."/>
            <person name="Westermann M."/>
            <person name="Marz M."/>
            <person name="Spaller T."/>
            <person name="Winckler T."/>
            <person name="Schaap P."/>
            <person name="Glockner G."/>
        </authorList>
    </citation>
    <scope>NUCLEOTIDE SEQUENCE [LARGE SCALE GENOMIC DNA]</scope>
    <source>
        <strain evidence="17 18">Jena</strain>
    </source>
</reference>
<feature type="domain" description="YrdC-like" evidence="16">
    <location>
        <begin position="32"/>
        <end position="223"/>
    </location>
</feature>
<comment type="function">
    <text evidence="13">Required for the formation of a threonylcarbamoyl group on adenosine at position 37 (t(6)A37) in tRNAs that read codons beginning with adenine. Likely catalyzes the conversion of L-threonine, HCO(3)(-)/CO(2) and ATP to give threonylcarbamoyl-AMP (TC-AMP) as the acyladenylate intermediate, with the release of diphosphate. Required for normal translation, by ensuring translation fidelity at the level of codon recognition, appropriate translation initiation selection and maintenance of reading frame. Also involved in telomere replication. Binds to single-stranded telomeric (ssTG) DNA and positively regulates telomere length.</text>
</comment>
<comment type="similarity">
    <text evidence="2 14">Belongs to the SUA5 family.</text>
</comment>
<feature type="binding site" evidence="15">
    <location>
        <position position="145"/>
    </location>
    <ligand>
        <name>L-threonine</name>
        <dbReference type="ChEBI" id="CHEBI:57926"/>
    </ligand>
</feature>